<dbReference type="Proteomes" id="UP000617555">
    <property type="component" value="Unassembled WGS sequence"/>
</dbReference>
<gene>
    <name evidence="1" type="ORF">GCM10011607_10880</name>
</gene>
<accession>A0ABQ1IU83</accession>
<sequence>MHQSVYYFCDDLNNTVACLSMDTVSTARMDNKILILIQVNFPIDYAIEILLDVESMQLDRLNFS</sequence>
<proteinExistence type="predicted"/>
<organism evidence="1 2">
    <name type="scientific">Shewanella inventionis</name>
    <dbReference type="NCBI Taxonomy" id="1738770"/>
    <lineage>
        <taxon>Bacteria</taxon>
        <taxon>Pseudomonadati</taxon>
        <taxon>Pseudomonadota</taxon>
        <taxon>Gammaproteobacteria</taxon>
        <taxon>Alteromonadales</taxon>
        <taxon>Shewanellaceae</taxon>
        <taxon>Shewanella</taxon>
    </lineage>
</organism>
<protein>
    <submittedName>
        <fullName evidence="1">Uncharacterized protein</fullName>
    </submittedName>
</protein>
<evidence type="ECO:0000313" key="2">
    <source>
        <dbReference type="Proteomes" id="UP000617555"/>
    </source>
</evidence>
<dbReference type="EMBL" id="BMII01000007">
    <property type="protein sequence ID" value="GGB52209.1"/>
    <property type="molecule type" value="Genomic_DNA"/>
</dbReference>
<reference evidence="2" key="1">
    <citation type="journal article" date="2019" name="Int. J. Syst. Evol. Microbiol.">
        <title>The Global Catalogue of Microorganisms (GCM) 10K type strain sequencing project: providing services to taxonomists for standard genome sequencing and annotation.</title>
        <authorList>
            <consortium name="The Broad Institute Genomics Platform"/>
            <consortium name="The Broad Institute Genome Sequencing Center for Infectious Disease"/>
            <person name="Wu L."/>
            <person name="Ma J."/>
        </authorList>
    </citation>
    <scope>NUCLEOTIDE SEQUENCE [LARGE SCALE GENOMIC DNA]</scope>
    <source>
        <strain evidence="2">CGMCC 1.15339</strain>
    </source>
</reference>
<keyword evidence="2" id="KW-1185">Reference proteome</keyword>
<comment type="caution">
    <text evidence="1">The sequence shown here is derived from an EMBL/GenBank/DDBJ whole genome shotgun (WGS) entry which is preliminary data.</text>
</comment>
<name>A0ABQ1IU83_9GAMM</name>
<evidence type="ECO:0000313" key="1">
    <source>
        <dbReference type="EMBL" id="GGB52209.1"/>
    </source>
</evidence>